<feature type="region of interest" description="Disordered" evidence="1">
    <location>
        <begin position="120"/>
        <end position="179"/>
    </location>
</feature>
<keyword evidence="2" id="KW-0812">Transmembrane</keyword>
<dbReference type="KEGG" id="rge:RGE_25930"/>
<accession>I0HSE5</accession>
<protein>
    <submittedName>
        <fullName evidence="3">Uncharacterized protein</fullName>
    </submittedName>
</protein>
<sequence>MQAGAVPQKQLSVLAALDAMPSPPARQGMPSVKLWLLGLGGLAIAVLVATMMVRAPAAKTPQVPPTALASAPVPSPAAESMATEPVARPSSGVLVAALENLPIHESAAVAATAAVPTQPAQVESVHQKPKPANAARGLAGPSKPRATAKVKTKAKPPAAAKQAKGASSGSAAPPGKGGDADVDLIAAMVQHMNRQEANAGDRGEISIADLVRRCKSLAGNDALRCRRRICENYWGKADACPRSLAPGKAAVRP</sequence>
<evidence type="ECO:0000256" key="2">
    <source>
        <dbReference type="SAM" id="Phobius"/>
    </source>
</evidence>
<organism evidence="3 4">
    <name type="scientific">Rubrivivax gelatinosus (strain NBRC 100245 / IL144)</name>
    <dbReference type="NCBI Taxonomy" id="983917"/>
    <lineage>
        <taxon>Bacteria</taxon>
        <taxon>Pseudomonadati</taxon>
        <taxon>Pseudomonadota</taxon>
        <taxon>Betaproteobacteria</taxon>
        <taxon>Burkholderiales</taxon>
        <taxon>Sphaerotilaceae</taxon>
        <taxon>Rubrivivax</taxon>
    </lineage>
</organism>
<evidence type="ECO:0000256" key="1">
    <source>
        <dbReference type="SAM" id="MobiDB-lite"/>
    </source>
</evidence>
<keyword evidence="2" id="KW-1133">Transmembrane helix</keyword>
<evidence type="ECO:0000313" key="3">
    <source>
        <dbReference type="EMBL" id="BAL95932.1"/>
    </source>
</evidence>
<dbReference type="STRING" id="983917.RGE_25930"/>
<feature type="compositionally biased region" description="Low complexity" evidence="1">
    <location>
        <begin position="155"/>
        <end position="174"/>
    </location>
</feature>
<name>I0HSE5_RUBGI</name>
<dbReference type="Proteomes" id="UP000007883">
    <property type="component" value="Chromosome"/>
</dbReference>
<dbReference type="HOGENOM" id="CLU_1097884_0_0_4"/>
<feature type="transmembrane region" description="Helical" evidence="2">
    <location>
        <begin position="34"/>
        <end position="53"/>
    </location>
</feature>
<reference evidence="3 4" key="1">
    <citation type="journal article" date="2012" name="J. Bacteriol.">
        <title>Complete genome sequence of phototrophic betaproteobacterium Rubrivivax gelatinosus IL144.</title>
        <authorList>
            <person name="Nagashima S."/>
            <person name="Kamimura A."/>
            <person name="Shimizu T."/>
            <person name="Nakamura-isaki S."/>
            <person name="Aono E."/>
            <person name="Sakamoto K."/>
            <person name="Ichikawa N."/>
            <person name="Nakazawa H."/>
            <person name="Sekine M."/>
            <person name="Yamazaki S."/>
            <person name="Fujita N."/>
            <person name="Shimada K."/>
            <person name="Hanada S."/>
            <person name="Nagashima K.V.P."/>
        </authorList>
    </citation>
    <scope>NUCLEOTIDE SEQUENCE [LARGE SCALE GENOMIC DNA]</scope>
    <source>
        <strain evidence="4">NBRC 100245 / IL144</strain>
    </source>
</reference>
<dbReference type="EMBL" id="AP012320">
    <property type="protein sequence ID" value="BAL95932.1"/>
    <property type="molecule type" value="Genomic_DNA"/>
</dbReference>
<proteinExistence type="predicted"/>
<dbReference type="AlphaFoldDB" id="I0HSE5"/>
<gene>
    <name evidence="3" type="ordered locus">RGE_25930</name>
</gene>
<keyword evidence="2" id="KW-0472">Membrane</keyword>
<evidence type="ECO:0000313" key="4">
    <source>
        <dbReference type="Proteomes" id="UP000007883"/>
    </source>
</evidence>
<keyword evidence="4" id="KW-1185">Reference proteome</keyword>